<evidence type="ECO:0000313" key="2">
    <source>
        <dbReference type="Proteomes" id="UP001144978"/>
    </source>
</evidence>
<gene>
    <name evidence="1" type="ORF">NUW54_g12390</name>
</gene>
<dbReference type="Proteomes" id="UP001144978">
    <property type="component" value="Unassembled WGS sequence"/>
</dbReference>
<evidence type="ECO:0000313" key="1">
    <source>
        <dbReference type="EMBL" id="KAJ2971895.1"/>
    </source>
</evidence>
<name>A0ACC1MY12_9APHY</name>
<comment type="caution">
    <text evidence="1">The sequence shown here is derived from an EMBL/GenBank/DDBJ whole genome shotgun (WGS) entry which is preliminary data.</text>
</comment>
<proteinExistence type="predicted"/>
<reference evidence="1" key="1">
    <citation type="submission" date="2022-08" db="EMBL/GenBank/DDBJ databases">
        <title>Genome Sequence of Pycnoporus sanguineus.</title>
        <authorList>
            <person name="Buettner E."/>
        </authorList>
    </citation>
    <scope>NUCLEOTIDE SEQUENCE</scope>
    <source>
        <strain evidence="1">CG-C14</strain>
    </source>
</reference>
<protein>
    <submittedName>
        <fullName evidence="1">Uncharacterized protein</fullName>
    </submittedName>
</protein>
<sequence>MLSRPVWAEDAVALWLGRTVATREPARIVYGRRVATSTTPTARSRSSDVCVCMYIGLGACDGFLCGARDAAKRYRNGRLFRSETAHRAQDRLWVAASKSTVGGKARNPCKRSSVTRTRTRAPIKVPAPGAALVFISDSAQQVAGAQESYSTFPTTVVTKTANTVSVDASVLATSNGNNGKSRANRLGGTSQGGKNAAAGTYGVRCAVNGRWGCEGISGAGRWMGDKT</sequence>
<dbReference type="EMBL" id="JANSHE010005256">
    <property type="protein sequence ID" value="KAJ2971895.1"/>
    <property type="molecule type" value="Genomic_DNA"/>
</dbReference>
<keyword evidence="2" id="KW-1185">Reference proteome</keyword>
<accession>A0ACC1MY12</accession>
<organism evidence="1 2">
    <name type="scientific">Trametes sanguinea</name>
    <dbReference type="NCBI Taxonomy" id="158606"/>
    <lineage>
        <taxon>Eukaryota</taxon>
        <taxon>Fungi</taxon>
        <taxon>Dikarya</taxon>
        <taxon>Basidiomycota</taxon>
        <taxon>Agaricomycotina</taxon>
        <taxon>Agaricomycetes</taxon>
        <taxon>Polyporales</taxon>
        <taxon>Polyporaceae</taxon>
        <taxon>Trametes</taxon>
    </lineage>
</organism>